<keyword evidence="3" id="KW-1185">Reference proteome</keyword>
<feature type="region of interest" description="Disordered" evidence="1">
    <location>
        <begin position="1"/>
        <end position="30"/>
    </location>
</feature>
<proteinExistence type="predicted"/>
<feature type="compositionally biased region" description="Polar residues" evidence="1">
    <location>
        <begin position="301"/>
        <end position="317"/>
    </location>
</feature>
<dbReference type="OrthoDB" id="3506445at2759"/>
<protein>
    <submittedName>
        <fullName evidence="2">Uncharacterized protein</fullName>
    </submittedName>
</protein>
<feature type="region of interest" description="Disordered" evidence="1">
    <location>
        <begin position="241"/>
        <end position="318"/>
    </location>
</feature>
<feature type="compositionally biased region" description="Basic residues" evidence="1">
    <location>
        <begin position="10"/>
        <end position="20"/>
    </location>
</feature>
<gene>
    <name evidence="2" type="ORF">SBOR_5805</name>
</gene>
<dbReference type="AlphaFoldDB" id="W9CH32"/>
<feature type="region of interest" description="Disordered" evidence="1">
    <location>
        <begin position="72"/>
        <end position="170"/>
    </location>
</feature>
<evidence type="ECO:0000256" key="1">
    <source>
        <dbReference type="SAM" id="MobiDB-lite"/>
    </source>
</evidence>
<feature type="compositionally biased region" description="Basic and acidic residues" evidence="1">
    <location>
        <begin position="157"/>
        <end position="167"/>
    </location>
</feature>
<organism evidence="2 3">
    <name type="scientific">Sclerotinia borealis (strain F-4128)</name>
    <dbReference type="NCBI Taxonomy" id="1432307"/>
    <lineage>
        <taxon>Eukaryota</taxon>
        <taxon>Fungi</taxon>
        <taxon>Dikarya</taxon>
        <taxon>Ascomycota</taxon>
        <taxon>Pezizomycotina</taxon>
        <taxon>Leotiomycetes</taxon>
        <taxon>Helotiales</taxon>
        <taxon>Sclerotiniaceae</taxon>
        <taxon>Sclerotinia</taxon>
    </lineage>
</organism>
<reference evidence="2 3" key="1">
    <citation type="journal article" date="2014" name="Genome Announc.">
        <title>Draft genome sequence of Sclerotinia borealis, a psychrophilic plant pathogenic fungus.</title>
        <authorList>
            <person name="Mardanov A.V."/>
            <person name="Beletsky A.V."/>
            <person name="Kadnikov V.V."/>
            <person name="Ignatov A.N."/>
            <person name="Ravin N.V."/>
        </authorList>
    </citation>
    <scope>NUCLEOTIDE SEQUENCE [LARGE SCALE GENOMIC DNA]</scope>
    <source>
        <strain evidence="3">F-4157</strain>
    </source>
</reference>
<comment type="caution">
    <text evidence="2">The sequence shown here is derived from an EMBL/GenBank/DDBJ whole genome shotgun (WGS) entry which is preliminary data.</text>
</comment>
<dbReference type="Proteomes" id="UP000019487">
    <property type="component" value="Unassembled WGS sequence"/>
</dbReference>
<name>W9CH32_SCLBF</name>
<sequence length="417" mass="46273">MLLESIGLGRSHHRESRHALSRLSSHQGATSGCYDIRHEKNGVHWEGCPNYNPHPRQLTTRDQLSIGRMGSSGRAIPRLGDPTSSMGLPLLQRNHSSPSERYMEGSGGMEALAMGGMGPRPRNIGQNPGGLEALRLGGHDPRGRNSNLDGTLPTGLEHVEGLGDRRLPSPLRSDQYAAFEPLMNRNMTPRSSHRGLPIPSRQYPLQDDYPFPRMRNPPSHDSRIPISPMQFQDLRPGPPEFATAPQHAPPIYYRPNSPRPSHRSTPRMMYNEIAQNPHPHPHHPSHQQSPNPLIYGEMDSPLTSSRYGSIHSPQTSHAGLRRSMGIEQAMMPYTTHGYAGTRNAGSAHAARLHLDTDNLTNYQSPYVEDWVSEGGMGVQGQDEMMQRQAVMDGGGFRYDERASIPMEGDAYARSRLV</sequence>
<feature type="region of interest" description="Disordered" evidence="1">
    <location>
        <begin position="185"/>
        <end position="208"/>
    </location>
</feature>
<accession>W9CH32</accession>
<evidence type="ECO:0000313" key="3">
    <source>
        <dbReference type="Proteomes" id="UP000019487"/>
    </source>
</evidence>
<dbReference type="HOGENOM" id="CLU_658878_0_0_1"/>
<dbReference type="EMBL" id="AYSA01000287">
    <property type="protein sequence ID" value="ESZ93810.1"/>
    <property type="molecule type" value="Genomic_DNA"/>
</dbReference>
<evidence type="ECO:0000313" key="2">
    <source>
        <dbReference type="EMBL" id="ESZ93810.1"/>
    </source>
</evidence>